<reference evidence="1 2" key="1">
    <citation type="submission" date="2017-08" db="EMBL/GenBank/DDBJ databases">
        <title>Acidophilic green algal genome provides insights into adaptation to an acidic environment.</title>
        <authorList>
            <person name="Hirooka S."/>
            <person name="Hirose Y."/>
            <person name="Kanesaki Y."/>
            <person name="Higuchi S."/>
            <person name="Fujiwara T."/>
            <person name="Onuma R."/>
            <person name="Era A."/>
            <person name="Ohbayashi R."/>
            <person name="Uzuka A."/>
            <person name="Nozaki H."/>
            <person name="Yoshikawa H."/>
            <person name="Miyagishima S.Y."/>
        </authorList>
    </citation>
    <scope>NUCLEOTIDE SEQUENCE [LARGE SCALE GENOMIC DNA]</scope>
    <source>
        <strain evidence="1 2">NIES-2499</strain>
    </source>
</reference>
<dbReference type="InterPro" id="IPR011990">
    <property type="entry name" value="TPR-like_helical_dom_sf"/>
</dbReference>
<keyword evidence="2" id="KW-1185">Reference proteome</keyword>
<dbReference type="OrthoDB" id="524542at2759"/>
<evidence type="ECO:0000313" key="2">
    <source>
        <dbReference type="Proteomes" id="UP000232323"/>
    </source>
</evidence>
<gene>
    <name evidence="1" type="ORF">CEUSTIGMA_g8870.t1</name>
</gene>
<dbReference type="Proteomes" id="UP000232323">
    <property type="component" value="Unassembled WGS sequence"/>
</dbReference>
<dbReference type="AlphaFoldDB" id="A0A250XF76"/>
<dbReference type="EMBL" id="BEGY01000065">
    <property type="protein sequence ID" value="GAX81440.1"/>
    <property type="molecule type" value="Genomic_DNA"/>
</dbReference>
<evidence type="ECO:0000313" key="1">
    <source>
        <dbReference type="EMBL" id="GAX81440.1"/>
    </source>
</evidence>
<evidence type="ECO:0008006" key="3">
    <source>
        <dbReference type="Google" id="ProtNLM"/>
    </source>
</evidence>
<accession>A0A250XF76</accession>
<comment type="caution">
    <text evidence="1">The sequence shown here is derived from an EMBL/GenBank/DDBJ whole genome shotgun (WGS) entry which is preliminary data.</text>
</comment>
<sequence length="194" mass="21030">MTLEYKSTENIAVAERYAGITTGLACVSCAAEKSDKLYEQALDLTRKTKYDEACRAFEQLLNSYPGHAKGWISYGQMQKKRLIQSCGKQGQPLTSDDLVTTSSAGGPVDPKVYQGMKSVLERGIAAVEAADSGQAAASVIQALGLLELQYNHPVAALSHLEKAVSLDSKLKPVLSWRAVREARSQQAADHESRK</sequence>
<dbReference type="SUPFAM" id="SSF48452">
    <property type="entry name" value="TPR-like"/>
    <property type="match status" value="1"/>
</dbReference>
<name>A0A250XF76_9CHLO</name>
<protein>
    <recommendedName>
        <fullName evidence="3">Tetratricopeptide repeat protein</fullName>
    </recommendedName>
</protein>
<proteinExistence type="predicted"/>
<dbReference type="Gene3D" id="1.25.40.10">
    <property type="entry name" value="Tetratricopeptide repeat domain"/>
    <property type="match status" value="1"/>
</dbReference>
<organism evidence="1 2">
    <name type="scientific">Chlamydomonas eustigma</name>
    <dbReference type="NCBI Taxonomy" id="1157962"/>
    <lineage>
        <taxon>Eukaryota</taxon>
        <taxon>Viridiplantae</taxon>
        <taxon>Chlorophyta</taxon>
        <taxon>core chlorophytes</taxon>
        <taxon>Chlorophyceae</taxon>
        <taxon>CS clade</taxon>
        <taxon>Chlamydomonadales</taxon>
        <taxon>Chlamydomonadaceae</taxon>
        <taxon>Chlamydomonas</taxon>
    </lineage>
</organism>